<feature type="compositionally biased region" description="Basic and acidic residues" evidence="1">
    <location>
        <begin position="321"/>
        <end position="332"/>
    </location>
</feature>
<feature type="compositionally biased region" description="Polar residues" evidence="1">
    <location>
        <begin position="115"/>
        <end position="127"/>
    </location>
</feature>
<organism evidence="2">
    <name type="scientific">Kwoniella dejecticola CBS 10117</name>
    <dbReference type="NCBI Taxonomy" id="1296121"/>
    <lineage>
        <taxon>Eukaryota</taxon>
        <taxon>Fungi</taxon>
        <taxon>Dikarya</taxon>
        <taxon>Basidiomycota</taxon>
        <taxon>Agaricomycotina</taxon>
        <taxon>Tremellomycetes</taxon>
        <taxon>Tremellales</taxon>
        <taxon>Cryptococcaceae</taxon>
        <taxon>Kwoniella</taxon>
    </lineage>
</organism>
<dbReference type="GeneID" id="28968943"/>
<feature type="compositionally biased region" description="Polar residues" evidence="1">
    <location>
        <begin position="135"/>
        <end position="150"/>
    </location>
</feature>
<dbReference type="STRING" id="1296121.A0A1A6A2V6"/>
<evidence type="ECO:0000256" key="1">
    <source>
        <dbReference type="SAM" id="MobiDB-lite"/>
    </source>
</evidence>
<feature type="compositionally biased region" description="Acidic residues" evidence="1">
    <location>
        <begin position="333"/>
        <end position="342"/>
    </location>
</feature>
<feature type="compositionally biased region" description="Basic and acidic residues" evidence="1">
    <location>
        <begin position="245"/>
        <end position="263"/>
    </location>
</feature>
<reference evidence="3" key="3">
    <citation type="submission" date="2024-02" db="EMBL/GenBank/DDBJ databases">
        <title>Comparative genomics of Cryptococcus and Kwoniella reveals pathogenesis evolution and contrasting modes of karyotype evolution via chromosome fusion or intercentromeric recombination.</title>
        <authorList>
            <person name="Coelho M.A."/>
            <person name="David-Palma M."/>
            <person name="Shea T."/>
            <person name="Bowers K."/>
            <person name="McGinley-Smith S."/>
            <person name="Mohammad A.W."/>
            <person name="Gnirke A."/>
            <person name="Yurkov A.M."/>
            <person name="Nowrousian M."/>
            <person name="Sun S."/>
            <person name="Cuomo C.A."/>
            <person name="Heitman J."/>
        </authorList>
    </citation>
    <scope>NUCLEOTIDE SEQUENCE</scope>
    <source>
        <strain evidence="3">CBS 10117</strain>
    </source>
</reference>
<evidence type="ECO:0000313" key="2">
    <source>
        <dbReference type="EMBL" id="OBR84386.1"/>
    </source>
</evidence>
<dbReference type="AlphaFoldDB" id="A0A1A6A2V6"/>
<dbReference type="RefSeq" id="XP_018262228.1">
    <property type="nucleotide sequence ID" value="XM_018408537.1"/>
</dbReference>
<sequence>MSSNELIPLFPSATHPAIPISAQILSTLRHLTAPGKGNDLKSEERAALVGVAALLGCEKIQSKDLLLSSAQKASSVSPAHFRSTLSKCRTLLERIPSPSNSPSGSPSKRSAASGTGRSPSKATSSKTIHAGSEALLSSANTNTNVDTSINGLEDDDREGETHTPSVRVEDVLSPLQTPKKKYKFSSGIDISSLVKSPRTPRTPRTYDSNFASPLRQSVTRQPSTKVPVPVPPHTSPTEANEMAIAEDKMETKREGEMEGEKTPSKKNKFTPTIHGVDLEHPPQTVKSVHSQNQRKRKGEMEDASSFFALRPGSTVTPSRPTHTDLNRGAKGEGEEEEEEEDQSWMHRRPEETHSHRKIRRINSGVTEKKNKKKKGVKKVDWTYQEDVWGHETGMEIEADLQKIWTDLEVWLAKHELPSIDDTQVKGKDVEEILMNAFADAQGRS</sequence>
<dbReference type="KEGG" id="kdj:28968943"/>
<feature type="compositionally biased region" description="Low complexity" evidence="1">
    <location>
        <begin position="96"/>
        <end position="114"/>
    </location>
</feature>
<proteinExistence type="predicted"/>
<evidence type="ECO:0000313" key="3">
    <source>
        <dbReference type="EMBL" id="WWC62712.1"/>
    </source>
</evidence>
<name>A0A1A6A2V6_9TREE</name>
<reference evidence="2" key="1">
    <citation type="submission" date="2013-07" db="EMBL/GenBank/DDBJ databases">
        <title>The Genome Sequence of Cryptococcus dejecticola CBS10117.</title>
        <authorList>
            <consortium name="The Broad Institute Genome Sequencing Platform"/>
            <person name="Cuomo C."/>
            <person name="Litvintseva A."/>
            <person name="Chen Y."/>
            <person name="Heitman J."/>
            <person name="Sun S."/>
            <person name="Springer D."/>
            <person name="Dromer F."/>
            <person name="Young S.K."/>
            <person name="Zeng Q."/>
            <person name="Gargeya S."/>
            <person name="Fitzgerald M."/>
            <person name="Abouelleil A."/>
            <person name="Alvarado L."/>
            <person name="Berlin A.M."/>
            <person name="Chapman S.B."/>
            <person name="Dewar J."/>
            <person name="Goldberg J."/>
            <person name="Griggs A."/>
            <person name="Gujja S."/>
            <person name="Hansen M."/>
            <person name="Howarth C."/>
            <person name="Imamovic A."/>
            <person name="Larimer J."/>
            <person name="McCowan C."/>
            <person name="Murphy C."/>
            <person name="Pearson M."/>
            <person name="Priest M."/>
            <person name="Roberts A."/>
            <person name="Saif S."/>
            <person name="Shea T."/>
            <person name="Sykes S."/>
            <person name="Wortman J."/>
            <person name="Nusbaum C."/>
            <person name="Birren B."/>
        </authorList>
    </citation>
    <scope>NUCLEOTIDE SEQUENCE [LARGE SCALE GENOMIC DNA]</scope>
    <source>
        <strain evidence="2">CBS 10117</strain>
    </source>
</reference>
<gene>
    <name evidence="2" type="ORF">I303_05244</name>
    <name evidence="3" type="ORF">I303_105309</name>
</gene>
<feature type="region of interest" description="Disordered" evidence="1">
    <location>
        <begin position="193"/>
        <end position="376"/>
    </location>
</feature>
<accession>A0A1A6A2V6</accession>
<reference evidence="3" key="2">
    <citation type="submission" date="2013-07" db="EMBL/GenBank/DDBJ databases">
        <authorList>
            <consortium name="The Broad Institute Genome Sequencing Platform"/>
            <person name="Cuomo C."/>
            <person name="Litvintseva A."/>
            <person name="Chen Y."/>
            <person name="Heitman J."/>
            <person name="Sun S."/>
            <person name="Springer D."/>
            <person name="Dromer F."/>
            <person name="Young S.K."/>
            <person name="Zeng Q."/>
            <person name="Gargeya S."/>
            <person name="Fitzgerald M."/>
            <person name="Abouelleil A."/>
            <person name="Alvarado L."/>
            <person name="Berlin A.M."/>
            <person name="Chapman S.B."/>
            <person name="Dewar J."/>
            <person name="Goldberg J."/>
            <person name="Griggs A."/>
            <person name="Gujja S."/>
            <person name="Hansen M."/>
            <person name="Howarth C."/>
            <person name="Imamovic A."/>
            <person name="Larimer J."/>
            <person name="McCowan C."/>
            <person name="Murphy C."/>
            <person name="Pearson M."/>
            <person name="Priest M."/>
            <person name="Roberts A."/>
            <person name="Saif S."/>
            <person name="Shea T."/>
            <person name="Sykes S."/>
            <person name="Wortman J."/>
            <person name="Nusbaum C."/>
            <person name="Birren B."/>
        </authorList>
    </citation>
    <scope>NUCLEOTIDE SEQUENCE</scope>
    <source>
        <strain evidence="3">CBS 10117</strain>
    </source>
</reference>
<dbReference type="EMBL" id="CP144535">
    <property type="protein sequence ID" value="WWC62712.1"/>
    <property type="molecule type" value="Genomic_DNA"/>
</dbReference>
<keyword evidence="4" id="KW-1185">Reference proteome</keyword>
<evidence type="ECO:0000313" key="4">
    <source>
        <dbReference type="Proteomes" id="UP000078595"/>
    </source>
</evidence>
<feature type="compositionally biased region" description="Polar residues" evidence="1">
    <location>
        <begin position="205"/>
        <end position="221"/>
    </location>
</feature>
<feature type="compositionally biased region" description="Basic and acidic residues" evidence="1">
    <location>
        <begin position="343"/>
        <end position="353"/>
    </location>
</feature>
<dbReference type="Proteomes" id="UP000078595">
    <property type="component" value="Chromosome 6"/>
</dbReference>
<dbReference type="OrthoDB" id="2575097at2759"/>
<protein>
    <submittedName>
        <fullName evidence="2">Uncharacterized protein</fullName>
    </submittedName>
</protein>
<feature type="region of interest" description="Disordered" evidence="1">
    <location>
        <begin position="94"/>
        <end position="174"/>
    </location>
</feature>
<dbReference type="EMBL" id="KI894032">
    <property type="protein sequence ID" value="OBR84386.1"/>
    <property type="molecule type" value="Genomic_DNA"/>
</dbReference>
<dbReference type="VEuPathDB" id="FungiDB:I303_05244"/>